<evidence type="ECO:0000313" key="6">
    <source>
        <dbReference type="EMBL" id="ARK07978.1"/>
    </source>
</evidence>
<dbReference type="Proteomes" id="UP000221506">
    <property type="component" value="Segment"/>
</dbReference>
<evidence type="ECO:0000256" key="2">
    <source>
        <dbReference type="ARBA" id="ARBA00022741"/>
    </source>
</evidence>
<sequence length="566" mass="64076">MKTGFKVADQQLTEHQTFPRSKKLKNEGVKIDLTLEQEIEYMKCALDPVYFAQNYYKITSIDEGFILFDPHEYQIELLRAFEQHRFVIDMQCRQSGKTTVVGAFLLWYLIFHEHKEIFVLANKEKQAIEILTRVRKALLDMPFFLSPGVVKYGSTEVEFDNGSKIVAYATSSDSIRGRSAAILYIDEVAFIENDMDFWESTYPAVSQSATSRVIMTSTPKGQRGLFYKTWMEAEADENGVSNGFHRVLVTWDRVPSYAKDPSWYGKQVKRLGEARFKQEYGCSFRGSVGTLISPTKIEQMVSTNPKEEPDEWTKIYRPYDSSRKYVAVADVGGGTGGDYSVCRVMDVTEYPYKTAALYRNNEISPMLFPHIIVSLCEHYGNCWVLPEINNDMGGQAITVLYYDLEYEFVIKTGSDKNKGTGTKVGGGKTSRPGIKTNIRTRSVGCSNMKSMIENDFIMIDDLETIYELGNFIAKNDKYEADEGCHDDCVMTLVIFAWLSKQDWFLDEFGRNIASDLYKKTTEEKSFKLPVCGGVLYAEPETTSTTVSGIGDVKVVTGASFSEWAGA</sequence>
<accession>A0A1W6DYJ8</accession>
<dbReference type="Gene3D" id="3.40.50.300">
    <property type="entry name" value="P-loop containing nucleotide triphosphate hydrolases"/>
    <property type="match status" value="1"/>
</dbReference>
<keyword evidence="4" id="KW-0231">Viral genome packaging</keyword>
<dbReference type="GO" id="GO:0005524">
    <property type="term" value="F:ATP binding"/>
    <property type="evidence" value="ECO:0007669"/>
    <property type="project" value="UniProtKB-KW"/>
</dbReference>
<evidence type="ECO:0000256" key="4">
    <source>
        <dbReference type="ARBA" id="ARBA00023219"/>
    </source>
</evidence>
<gene>
    <name evidence="6" type="ORF">phiA829_158</name>
</gene>
<dbReference type="InterPro" id="IPR027417">
    <property type="entry name" value="P-loop_NTPase"/>
</dbReference>
<reference evidence="6 7" key="1">
    <citation type="submission" date="2017-04" db="EMBL/GenBank/DDBJ databases">
        <title>Complete genome sequence and characterization of temperature-dependent bacteriophage phiA8-29 infecting Aeromonas.</title>
        <authorList>
            <person name="He Y."/>
            <person name="Yang H."/>
        </authorList>
    </citation>
    <scope>NUCLEOTIDE SEQUENCE [LARGE SCALE GENOMIC DNA]</scope>
</reference>
<proteinExistence type="predicted"/>
<dbReference type="Gene3D" id="3.30.420.240">
    <property type="match status" value="1"/>
</dbReference>
<dbReference type="Pfam" id="PF17289">
    <property type="entry name" value="Terminase_6C"/>
    <property type="match status" value="1"/>
</dbReference>
<dbReference type="InterPro" id="IPR035421">
    <property type="entry name" value="Terminase_6C"/>
</dbReference>
<keyword evidence="1" id="KW-1188">Viral release from host cell</keyword>
<name>A0A1W6DYJ8_9CAUD</name>
<evidence type="ECO:0000313" key="7">
    <source>
        <dbReference type="Proteomes" id="UP000221506"/>
    </source>
</evidence>
<dbReference type="Pfam" id="PF03237">
    <property type="entry name" value="Terminase_6N"/>
    <property type="match status" value="1"/>
</dbReference>
<keyword evidence="3" id="KW-0067">ATP-binding</keyword>
<organism evidence="6 7">
    <name type="scientific">Aeromonas phage phiA8-29</name>
    <dbReference type="NCBI Taxonomy" id="1978922"/>
    <lineage>
        <taxon>Viruses</taxon>
        <taxon>Duplodnaviria</taxon>
        <taxon>Heunggongvirae</taxon>
        <taxon>Uroviricota</taxon>
        <taxon>Caudoviricetes</taxon>
        <taxon>Pantevenvirales</taxon>
        <taxon>Ackermannviridae</taxon>
        <taxon>Tedavirus</taxon>
        <taxon>Tedavirus A829</taxon>
    </lineage>
</organism>
<protein>
    <submittedName>
        <fullName evidence="6">Putative terminase large subunit</fullName>
    </submittedName>
</protein>
<evidence type="ECO:0000256" key="1">
    <source>
        <dbReference type="ARBA" id="ARBA00022612"/>
    </source>
</evidence>
<keyword evidence="7" id="KW-1185">Reference proteome</keyword>
<dbReference type="EMBL" id="KY914485">
    <property type="protein sequence ID" value="ARK07978.1"/>
    <property type="molecule type" value="Genomic_DNA"/>
</dbReference>
<evidence type="ECO:0000259" key="5">
    <source>
        <dbReference type="Pfam" id="PF17289"/>
    </source>
</evidence>
<evidence type="ECO:0000256" key="3">
    <source>
        <dbReference type="ARBA" id="ARBA00022840"/>
    </source>
</evidence>
<feature type="domain" description="Terminase large subunit gp17-like C-terminal" evidence="5">
    <location>
        <begin position="329"/>
        <end position="490"/>
    </location>
</feature>
<dbReference type="SUPFAM" id="SSF52540">
    <property type="entry name" value="P-loop containing nucleoside triphosphate hydrolases"/>
    <property type="match status" value="1"/>
</dbReference>
<keyword evidence="2" id="KW-0547">Nucleotide-binding</keyword>